<dbReference type="WBParaSite" id="BXY_0143000.1">
    <property type="protein sequence ID" value="BXY_0143000.1"/>
    <property type="gene ID" value="BXY_0143000"/>
</dbReference>
<sequence>MSESRILPRAPNFCGLEATESAPSPLGPLFRLDRVRPSAKRYEMNVPRPNCRCGPISLRLRRTSSTCPFLCILYSISFVYSLQLSASLAKKLLNLSSADIERA</sequence>
<protein>
    <submittedName>
        <fullName evidence="2">Uncharacterized protein</fullName>
    </submittedName>
</protein>
<proteinExistence type="predicted"/>
<name>A0A1I7RL45_BURXY</name>
<organism evidence="1 2">
    <name type="scientific">Bursaphelenchus xylophilus</name>
    <name type="common">Pinewood nematode worm</name>
    <name type="synonym">Aphelenchoides xylophilus</name>
    <dbReference type="NCBI Taxonomy" id="6326"/>
    <lineage>
        <taxon>Eukaryota</taxon>
        <taxon>Metazoa</taxon>
        <taxon>Ecdysozoa</taxon>
        <taxon>Nematoda</taxon>
        <taxon>Chromadorea</taxon>
        <taxon>Rhabditida</taxon>
        <taxon>Tylenchina</taxon>
        <taxon>Tylenchomorpha</taxon>
        <taxon>Aphelenchoidea</taxon>
        <taxon>Aphelenchoididae</taxon>
        <taxon>Bursaphelenchus</taxon>
    </lineage>
</organism>
<dbReference type="Proteomes" id="UP000095284">
    <property type="component" value="Unplaced"/>
</dbReference>
<accession>A0A1I7RL45</accession>
<dbReference type="AlphaFoldDB" id="A0A1I7RL45"/>
<evidence type="ECO:0000313" key="2">
    <source>
        <dbReference type="WBParaSite" id="BXY_0143000.1"/>
    </source>
</evidence>
<evidence type="ECO:0000313" key="1">
    <source>
        <dbReference type="Proteomes" id="UP000095284"/>
    </source>
</evidence>
<reference evidence="2" key="1">
    <citation type="submission" date="2016-11" db="UniProtKB">
        <authorList>
            <consortium name="WormBaseParasite"/>
        </authorList>
    </citation>
    <scope>IDENTIFICATION</scope>
</reference>